<sequence length="606" mass="69888">IMSCGNDFVETLKKIGYPKCDELNGEDFDWMFDSLEDRSFLEWFCRSVSEQNVVTEKELQDFNSLVESGKTILEGKALYEVLKTLKPVDSKSSSREEEEEEQRKLNDELQTRKKLRKLRVDQHDKLQMLISANSQALQTLKNKEEEAHKYLKEGLQVLTAASNKVNIKLQSLIDVAEKLTSLFTASASEQGSGSGPMFFSQLSLEKYLSLEEQSTAAFNLYMKKHFNQDMSEWVENSQGSKVQLPDTIKQITCDEADELQEESQEIARLQTAYICAQHQLIQMQAKEEGMNSAIRCAESMLESLNSEVGHTKQESLDAKISSLNDDISTLKQDITKINNEELLPLLKEKAQLFTLPVVKRCQDSQIAQQDYYAARQDEIHRHLLRQKASFDFIELAYEMEVKQFKEFGSQLENLVDYLKRINNALEQRQQVIAEQTQPAKPSYTISSKDGFACRLYELLEGEKDQQMFKTYRRLEQMAQQLKQDCAKEEEQIAASSQEQSLLLSSLKSEVDTLHDSLYHGGCQIELSSWELCEQFRLLEADLIKLKQLLIELIADIKSKKDHLESNKLLQTERKLYVYFVKDQDYLKELVENLERQVAAKAKVQED</sequence>
<dbReference type="InterPro" id="IPR026206">
    <property type="entry name" value="HAUS3"/>
</dbReference>
<dbReference type="Pfam" id="PF14932">
    <property type="entry name" value="HAUS-augmin3"/>
    <property type="match status" value="1"/>
</dbReference>
<evidence type="ECO:0000256" key="10">
    <source>
        <dbReference type="SAM" id="Coils"/>
    </source>
</evidence>
<feature type="domain" description="HAUS augmin-like complex subunit 3 N-terminal" evidence="12">
    <location>
        <begin position="30"/>
        <end position="286"/>
    </location>
</feature>
<proteinExistence type="inferred from homology"/>
<reference evidence="13 14" key="1">
    <citation type="submission" date="2019-09" db="EMBL/GenBank/DDBJ databases">
        <title>Bird 10,000 Genomes (B10K) Project - Family phase.</title>
        <authorList>
            <person name="Zhang G."/>
        </authorList>
    </citation>
    <scope>NUCLEOTIDE SEQUENCE [LARGE SCALE GENOMIC DNA]</scope>
    <source>
        <strain evidence="13">B10K-DU-029-46</strain>
    </source>
</reference>
<evidence type="ECO:0000259" key="12">
    <source>
        <dbReference type="Pfam" id="PF14932"/>
    </source>
</evidence>
<dbReference type="GO" id="GO:0005815">
    <property type="term" value="C:microtubule organizing center"/>
    <property type="evidence" value="ECO:0007669"/>
    <property type="project" value="TreeGrafter"/>
</dbReference>
<keyword evidence="6" id="KW-0498">Mitosis</keyword>
<keyword evidence="14" id="KW-1185">Reference proteome</keyword>
<keyword evidence="5" id="KW-0493">Microtubule</keyword>
<dbReference type="GO" id="GO:0070652">
    <property type="term" value="C:HAUS complex"/>
    <property type="evidence" value="ECO:0007669"/>
    <property type="project" value="InterPro"/>
</dbReference>
<dbReference type="GO" id="GO:0051225">
    <property type="term" value="P:spindle assembly"/>
    <property type="evidence" value="ECO:0007669"/>
    <property type="project" value="InterPro"/>
</dbReference>
<protein>
    <submittedName>
        <fullName evidence="13">HAUS3 protein</fullName>
    </submittedName>
</protein>
<dbReference type="EMBL" id="VZTY01030656">
    <property type="protein sequence ID" value="NXU57950.1"/>
    <property type="molecule type" value="Genomic_DNA"/>
</dbReference>
<dbReference type="Proteomes" id="UP000582182">
    <property type="component" value="Unassembled WGS sequence"/>
</dbReference>
<keyword evidence="4" id="KW-0132">Cell division</keyword>
<evidence type="ECO:0000256" key="5">
    <source>
        <dbReference type="ARBA" id="ARBA00022701"/>
    </source>
</evidence>
<dbReference type="PANTHER" id="PTHR19378">
    <property type="entry name" value="GOLGIN- RELATED"/>
    <property type="match status" value="1"/>
</dbReference>
<keyword evidence="3" id="KW-0963">Cytoplasm</keyword>
<evidence type="ECO:0000313" key="14">
    <source>
        <dbReference type="Proteomes" id="UP000582182"/>
    </source>
</evidence>
<accession>A0A7L3LYC4</accession>
<evidence type="ECO:0000256" key="7">
    <source>
        <dbReference type="ARBA" id="ARBA00023054"/>
    </source>
</evidence>
<evidence type="ECO:0000256" key="6">
    <source>
        <dbReference type="ARBA" id="ARBA00022776"/>
    </source>
</evidence>
<dbReference type="PANTHER" id="PTHR19378:SF3">
    <property type="entry name" value="HAUS AUGMIN LIKE COMPLEX SUBUNIT 3"/>
    <property type="match status" value="1"/>
</dbReference>
<dbReference type="PRINTS" id="PR02089">
    <property type="entry name" value="HAUSAUGMINL3"/>
</dbReference>
<feature type="non-terminal residue" evidence="13">
    <location>
        <position position="606"/>
    </location>
</feature>
<evidence type="ECO:0000256" key="4">
    <source>
        <dbReference type="ARBA" id="ARBA00022618"/>
    </source>
</evidence>
<organism evidence="13 14">
    <name type="scientific">Turnix velox</name>
    <name type="common">Little buttonquail</name>
    <dbReference type="NCBI Taxonomy" id="2529409"/>
    <lineage>
        <taxon>Eukaryota</taxon>
        <taxon>Metazoa</taxon>
        <taxon>Chordata</taxon>
        <taxon>Craniata</taxon>
        <taxon>Vertebrata</taxon>
        <taxon>Euteleostomi</taxon>
        <taxon>Archelosauria</taxon>
        <taxon>Archosauria</taxon>
        <taxon>Dinosauria</taxon>
        <taxon>Saurischia</taxon>
        <taxon>Theropoda</taxon>
        <taxon>Coelurosauria</taxon>
        <taxon>Aves</taxon>
        <taxon>Neognathae</taxon>
        <taxon>Neoaves</taxon>
        <taxon>Charadriiformes</taxon>
        <taxon>Turnicidae</taxon>
        <taxon>Turnix</taxon>
    </lineage>
</organism>
<keyword evidence="9" id="KW-0131">Cell cycle</keyword>
<keyword evidence="8" id="KW-0206">Cytoskeleton</keyword>
<dbReference type="GO" id="GO:0031023">
    <property type="term" value="P:microtubule organizing center organization"/>
    <property type="evidence" value="ECO:0007669"/>
    <property type="project" value="TreeGrafter"/>
</dbReference>
<name>A0A7L3LYC4_9CHAR</name>
<evidence type="ECO:0000256" key="11">
    <source>
        <dbReference type="SAM" id="MobiDB-lite"/>
    </source>
</evidence>
<dbReference type="AlphaFoldDB" id="A0A7L3LYC4"/>
<comment type="subcellular location">
    <subcellularLocation>
        <location evidence="1">Cytoplasm</location>
        <location evidence="1">Cytoskeleton</location>
        <location evidence="1">Spindle</location>
    </subcellularLocation>
</comment>
<feature type="coiled-coil region" evidence="10">
    <location>
        <begin position="313"/>
        <end position="340"/>
    </location>
</feature>
<feature type="region of interest" description="Disordered" evidence="11">
    <location>
        <begin position="89"/>
        <end position="108"/>
    </location>
</feature>
<keyword evidence="7 10" id="KW-0175">Coiled coil</keyword>
<evidence type="ECO:0000256" key="1">
    <source>
        <dbReference type="ARBA" id="ARBA00004186"/>
    </source>
</evidence>
<evidence type="ECO:0000256" key="2">
    <source>
        <dbReference type="ARBA" id="ARBA00009645"/>
    </source>
</evidence>
<dbReference type="GO" id="GO:0072686">
    <property type="term" value="C:mitotic spindle"/>
    <property type="evidence" value="ECO:0007669"/>
    <property type="project" value="TreeGrafter"/>
</dbReference>
<comment type="caution">
    <text evidence="13">The sequence shown here is derived from an EMBL/GenBank/DDBJ whole genome shotgun (WGS) entry which is preliminary data.</text>
</comment>
<feature type="coiled-coil region" evidence="10">
    <location>
        <begin position="471"/>
        <end position="498"/>
    </location>
</feature>
<evidence type="ECO:0000256" key="3">
    <source>
        <dbReference type="ARBA" id="ARBA00022490"/>
    </source>
</evidence>
<dbReference type="OrthoDB" id="2159690at2759"/>
<dbReference type="GO" id="GO:0005874">
    <property type="term" value="C:microtubule"/>
    <property type="evidence" value="ECO:0007669"/>
    <property type="project" value="UniProtKB-KW"/>
</dbReference>
<feature type="non-terminal residue" evidence="13">
    <location>
        <position position="1"/>
    </location>
</feature>
<evidence type="ECO:0000256" key="9">
    <source>
        <dbReference type="ARBA" id="ARBA00023306"/>
    </source>
</evidence>
<gene>
    <name evidence="13" type="primary">Haus3</name>
    <name evidence="13" type="ORF">TURVEL_R04531</name>
</gene>
<evidence type="ECO:0000313" key="13">
    <source>
        <dbReference type="EMBL" id="NXU57950.1"/>
    </source>
</evidence>
<comment type="similarity">
    <text evidence="2">Belongs to the HAUS3 family.</text>
</comment>
<dbReference type="GO" id="GO:0051301">
    <property type="term" value="P:cell division"/>
    <property type="evidence" value="ECO:0007669"/>
    <property type="project" value="UniProtKB-KW"/>
</dbReference>
<evidence type="ECO:0000256" key="8">
    <source>
        <dbReference type="ARBA" id="ARBA00023212"/>
    </source>
</evidence>
<dbReference type="InterPro" id="IPR032733">
    <property type="entry name" value="HAUS3_N"/>
</dbReference>